<organism evidence="10 11">
    <name type="scientific">Paracholeplasma vituli</name>
    <dbReference type="NCBI Taxonomy" id="69473"/>
    <lineage>
        <taxon>Bacteria</taxon>
        <taxon>Bacillati</taxon>
        <taxon>Mycoplasmatota</taxon>
        <taxon>Mollicutes</taxon>
        <taxon>Acholeplasmatales</taxon>
        <taxon>Acholeplasmataceae</taxon>
        <taxon>Paracholeplasma</taxon>
    </lineage>
</organism>
<dbReference type="Pfam" id="PF01713">
    <property type="entry name" value="Smr"/>
    <property type="match status" value="1"/>
</dbReference>
<accession>A0ABT2PV89</accession>
<feature type="coiled-coil region" evidence="8">
    <location>
        <begin position="520"/>
        <end position="594"/>
    </location>
</feature>
<dbReference type="EC" id="3.1.-.-" evidence="7"/>
<keyword evidence="7 10" id="KW-0255">Endonuclease</keyword>
<dbReference type="EMBL" id="JAOEGN010000006">
    <property type="protein sequence ID" value="MCU0104856.1"/>
    <property type="molecule type" value="Genomic_DNA"/>
</dbReference>
<dbReference type="SUPFAM" id="SSF52540">
    <property type="entry name" value="P-loop containing nucleoside triphosphate hydrolases"/>
    <property type="match status" value="1"/>
</dbReference>
<keyword evidence="5 7" id="KW-0694">RNA-binding</keyword>
<dbReference type="InterPro" id="IPR007696">
    <property type="entry name" value="DNA_mismatch_repair_MutS_core"/>
</dbReference>
<reference evidence="11" key="1">
    <citation type="submission" date="2023-07" db="EMBL/GenBank/DDBJ databases">
        <title>Novel Mycoplasma species identified in domestic and wild animals.</title>
        <authorList>
            <person name="Volokhov D.V."/>
            <person name="Furtak V.A."/>
            <person name="Zagorodnyaya T.A."/>
        </authorList>
    </citation>
    <scope>NUCLEOTIDE SEQUENCE [LARGE SCALE GENOMIC DNA]</scope>
    <source>
        <strain evidence="11">92-19</strain>
    </source>
</reference>
<evidence type="ECO:0000256" key="1">
    <source>
        <dbReference type="ARBA" id="ARBA00022730"/>
    </source>
</evidence>
<evidence type="ECO:0000256" key="7">
    <source>
        <dbReference type="HAMAP-Rule" id="MF_00092"/>
    </source>
</evidence>
<comment type="function">
    <text evidence="7">Acts as a ribosome collision sensor, splitting the ribosome into its 2 subunits. Detects stalled/collided 70S ribosomes which it binds and splits by an ATP-hydrolysis driven conformational change. Acts upstream of the ribosome quality control system (RQC), a ribosome-associated complex that mediates the extraction of incompletely synthesized nascent chains from stalled ribosomes and their subsequent degradation. Probably generates substrates for RQC.</text>
</comment>
<evidence type="ECO:0000313" key="11">
    <source>
        <dbReference type="Proteomes" id="UP001209076"/>
    </source>
</evidence>
<comment type="function">
    <text evidence="7">Endonuclease that is involved in the suppression of homologous recombination and thus may have a key role in the control of bacterial genetic diversity.</text>
</comment>
<proteinExistence type="inferred from homology"/>
<keyword evidence="4 7" id="KW-0067">ATP-binding</keyword>
<dbReference type="HAMAP" id="MF_00092">
    <property type="entry name" value="MutS2"/>
    <property type="match status" value="1"/>
</dbReference>
<keyword evidence="11" id="KW-1185">Reference proteome</keyword>
<dbReference type="Gene3D" id="3.40.50.300">
    <property type="entry name" value="P-loop containing nucleotide triphosphate hydrolases"/>
    <property type="match status" value="1"/>
</dbReference>
<protein>
    <recommendedName>
        <fullName evidence="7">Endonuclease MutS2</fullName>
        <ecNumber evidence="7">3.1.-.-</ecNumber>
    </recommendedName>
    <alternativeName>
        <fullName evidence="7">Ribosome-associated protein quality control-upstream factor</fullName>
        <shortName evidence="7">RQC-upstream factor</shortName>
        <shortName evidence="7">RqcU</shortName>
        <ecNumber evidence="7">3.6.4.-</ecNumber>
    </alternativeName>
</protein>
<feature type="binding site" evidence="7">
    <location>
        <begin position="332"/>
        <end position="339"/>
    </location>
    <ligand>
        <name>ATP</name>
        <dbReference type="ChEBI" id="CHEBI:30616"/>
    </ligand>
</feature>
<feature type="domain" description="Smr" evidence="9">
    <location>
        <begin position="696"/>
        <end position="771"/>
    </location>
</feature>
<dbReference type="PANTHER" id="PTHR48466:SF2">
    <property type="entry name" value="OS10G0509000 PROTEIN"/>
    <property type="match status" value="1"/>
</dbReference>
<keyword evidence="6 7" id="KW-0238">DNA-binding</keyword>
<feature type="coiled-coil region" evidence="8">
    <location>
        <begin position="146"/>
        <end position="173"/>
    </location>
</feature>
<name>A0ABT2PV89_9MOLU</name>
<dbReference type="SUPFAM" id="SSF48334">
    <property type="entry name" value="DNA repair protein MutS, domain III"/>
    <property type="match status" value="1"/>
</dbReference>
<keyword evidence="3 7" id="KW-0378">Hydrolase</keyword>
<dbReference type="InterPro" id="IPR036187">
    <property type="entry name" value="DNA_mismatch_repair_MutS_sf"/>
</dbReference>
<sequence>MSYAMKALEFDVVLARISKYAMCDTTRQNILNLVPFTDLETVNNEILKTKQTLDLIARMGAFPFIEDYDVHELFNAIQIGQVLSVHDVLSMRLFMVMTRDIIQSFREIIRNKMPFDKLQFVYEQLFPTDHLVSLIDSKIDPDGVVLDTASEALSQIRKQMRRLEQQRREILNSLLQKRASQLNDQMIVMRNNRYCLPVKADFKHSFKGIIHDESSSGTTAFIEPIETIEKTVELERLSFAEQQEILKILEEISASLKHDVEELKGNLEALLILDLLQAKAKYALDMDGYPVHMNNQGHIELVDARHPLIDPKVVVPISLELNKIKRTILISGPNTGGKTVALKTTGLLTLMAQSGLLVPMKSTGHLSMFKGVYADIGDEQSILQSLSTFSSHMKRIKQIVDVASDDILILFDELGSGTDPQEGSALAMGILDYLEPYNLRMIVTTHYSELKVYAYTHPHIANASVAFDNDTLKPLYRINYGISGASNALYIAKKLGLNDTVIDLAKGYSKLKENDLTKSIKAFEEESLNVKKKEQALTEELDRIQALKADYAKKIEILEAEKDAILAKTKAQADKQMKANLEKAQELIEILSMKDLKDHEIAQIKYEFKQLDFDDIPKEIIRDLKVGDHVFIKSYDQNGVITQKVKNQFKVKFGVFELLFDPKDLKPTEEPKIRPRVIRSKPVESKLPSNDVKMELDLRGYRFEDVKEELEKFLDTAVLNHMRTVRIIHGFGTGAVRKAVYDVIKNSPYVSGYRYGGEGEGLQGVTIITLK</sequence>
<gene>
    <name evidence="7" type="primary">mutS2</name>
    <name evidence="7" type="synonym">rqcU</name>
    <name evidence="10" type="ORF">N7603_04215</name>
</gene>
<keyword evidence="2 7" id="KW-0547">Nucleotide-binding</keyword>
<dbReference type="Proteomes" id="UP001209076">
    <property type="component" value="Unassembled WGS sequence"/>
</dbReference>
<evidence type="ECO:0000256" key="6">
    <source>
        <dbReference type="ARBA" id="ARBA00023125"/>
    </source>
</evidence>
<dbReference type="InterPro" id="IPR045076">
    <property type="entry name" value="MutS"/>
</dbReference>
<evidence type="ECO:0000259" key="9">
    <source>
        <dbReference type="PROSITE" id="PS50828"/>
    </source>
</evidence>
<dbReference type="InterPro" id="IPR027417">
    <property type="entry name" value="P-loop_NTPase"/>
</dbReference>
<dbReference type="SMART" id="SM00533">
    <property type="entry name" value="MUTSd"/>
    <property type="match status" value="1"/>
</dbReference>
<comment type="similarity">
    <text evidence="7">Belongs to the DNA mismatch repair MutS family. MutS2 subfamily.</text>
</comment>
<dbReference type="GO" id="GO:0004519">
    <property type="term" value="F:endonuclease activity"/>
    <property type="evidence" value="ECO:0007669"/>
    <property type="project" value="UniProtKB-KW"/>
</dbReference>
<dbReference type="PIRSF" id="PIRSF005814">
    <property type="entry name" value="MutS_YshD"/>
    <property type="match status" value="1"/>
</dbReference>
<evidence type="ECO:0000256" key="3">
    <source>
        <dbReference type="ARBA" id="ARBA00022801"/>
    </source>
</evidence>
<evidence type="ECO:0000256" key="4">
    <source>
        <dbReference type="ARBA" id="ARBA00022840"/>
    </source>
</evidence>
<keyword evidence="7" id="KW-0540">Nuclease</keyword>
<evidence type="ECO:0000256" key="5">
    <source>
        <dbReference type="ARBA" id="ARBA00022884"/>
    </source>
</evidence>
<evidence type="ECO:0000256" key="2">
    <source>
        <dbReference type="ARBA" id="ARBA00022741"/>
    </source>
</evidence>
<dbReference type="SMART" id="SM00534">
    <property type="entry name" value="MUTSac"/>
    <property type="match status" value="1"/>
</dbReference>
<dbReference type="PROSITE" id="PS50828">
    <property type="entry name" value="SMR"/>
    <property type="match status" value="1"/>
</dbReference>
<evidence type="ECO:0000313" key="10">
    <source>
        <dbReference type="EMBL" id="MCU0104856.1"/>
    </source>
</evidence>
<dbReference type="InterPro" id="IPR000432">
    <property type="entry name" value="DNA_mismatch_repair_MutS_C"/>
</dbReference>
<evidence type="ECO:0000256" key="8">
    <source>
        <dbReference type="SAM" id="Coils"/>
    </source>
</evidence>
<comment type="subunit">
    <text evidence="7">Homodimer. Binds to stalled ribosomes, contacting rRNA.</text>
</comment>
<dbReference type="PANTHER" id="PTHR48466">
    <property type="entry name" value="OS10G0509000 PROTEIN-RELATED"/>
    <property type="match status" value="1"/>
</dbReference>
<dbReference type="Pfam" id="PF00488">
    <property type="entry name" value="MutS_V"/>
    <property type="match status" value="1"/>
</dbReference>
<dbReference type="InterPro" id="IPR005747">
    <property type="entry name" value="MutS2"/>
</dbReference>
<dbReference type="InterPro" id="IPR002625">
    <property type="entry name" value="Smr_dom"/>
</dbReference>
<keyword evidence="1 7" id="KW-0699">rRNA-binding</keyword>
<dbReference type="EC" id="3.6.4.-" evidence="7"/>
<keyword evidence="8" id="KW-0175">Coiled coil</keyword>
<dbReference type="NCBIfam" id="TIGR01069">
    <property type="entry name" value="mutS2"/>
    <property type="match status" value="1"/>
</dbReference>
<dbReference type="Gene3D" id="3.30.1370.110">
    <property type="match status" value="1"/>
</dbReference>
<dbReference type="InterPro" id="IPR036063">
    <property type="entry name" value="Smr_dom_sf"/>
</dbReference>
<dbReference type="SUPFAM" id="SSF160443">
    <property type="entry name" value="SMR domain-like"/>
    <property type="match status" value="1"/>
</dbReference>
<dbReference type="SMART" id="SM00463">
    <property type="entry name" value="SMR"/>
    <property type="match status" value="1"/>
</dbReference>
<comment type="caution">
    <text evidence="10">The sequence shown here is derived from an EMBL/GenBank/DDBJ whole genome shotgun (WGS) entry which is preliminary data.</text>
</comment>
<dbReference type="RefSeq" id="WP_262096110.1">
    <property type="nucleotide sequence ID" value="NZ_JAOEGN010000006.1"/>
</dbReference>